<proteinExistence type="predicted"/>
<reference evidence="2" key="1">
    <citation type="journal article" date="2019" name="Int. J. Syst. Evol. Microbiol.">
        <title>The Global Catalogue of Microorganisms (GCM) 10K type strain sequencing project: providing services to taxonomists for standard genome sequencing and annotation.</title>
        <authorList>
            <consortium name="The Broad Institute Genomics Platform"/>
            <consortium name="The Broad Institute Genome Sequencing Center for Infectious Disease"/>
            <person name="Wu L."/>
            <person name="Ma J."/>
        </authorList>
    </citation>
    <scope>NUCLEOTIDE SEQUENCE [LARGE SCALE GENOMIC DNA]</scope>
    <source>
        <strain evidence="2">XZYJ18</strain>
    </source>
</reference>
<organism evidence="1 2">
    <name type="scientific">Actinomycetospora rhizophila</name>
    <dbReference type="NCBI Taxonomy" id="1416876"/>
    <lineage>
        <taxon>Bacteria</taxon>
        <taxon>Bacillati</taxon>
        <taxon>Actinomycetota</taxon>
        <taxon>Actinomycetes</taxon>
        <taxon>Pseudonocardiales</taxon>
        <taxon>Pseudonocardiaceae</taxon>
        <taxon>Actinomycetospora</taxon>
    </lineage>
</organism>
<dbReference type="Pfam" id="PF13563">
    <property type="entry name" value="2_5_RNA_ligase2"/>
    <property type="match status" value="1"/>
</dbReference>
<evidence type="ECO:0000313" key="2">
    <source>
        <dbReference type="Proteomes" id="UP001596175"/>
    </source>
</evidence>
<evidence type="ECO:0000313" key="1">
    <source>
        <dbReference type="EMBL" id="MFC5138475.1"/>
    </source>
</evidence>
<name>A0ABV9ZB29_9PSEU</name>
<dbReference type="EMBL" id="JBHSKG010000004">
    <property type="protein sequence ID" value="MFC5138475.1"/>
    <property type="molecule type" value="Genomic_DNA"/>
</dbReference>
<dbReference type="Proteomes" id="UP001596175">
    <property type="component" value="Unassembled WGS sequence"/>
</dbReference>
<keyword evidence="1" id="KW-0436">Ligase</keyword>
<dbReference type="InterPro" id="IPR009097">
    <property type="entry name" value="Cyclic_Pdiesterase"/>
</dbReference>
<gene>
    <name evidence="1" type="ORF">ACFPK1_09560</name>
</gene>
<dbReference type="GO" id="GO:0016874">
    <property type="term" value="F:ligase activity"/>
    <property type="evidence" value="ECO:0007669"/>
    <property type="project" value="UniProtKB-KW"/>
</dbReference>
<sequence>MTDPLVVTALFDAGSQAELDARRRRWFPAGRRVVGAHLTLFHALPGERIDDVAAVLTDVTGRAPMAAEIEAPISLGRGVAHPVDAPGLAAVHGRIQRAFTGDLTRQDAARLRAHVTVQNKVDPETARATLAELAAQHRPWTATITGLGLWHYRGGPWEAAGEFAFSG</sequence>
<accession>A0ABV9ZB29</accession>
<comment type="caution">
    <text evidence="1">The sequence shown here is derived from an EMBL/GenBank/DDBJ whole genome shotgun (WGS) entry which is preliminary data.</text>
</comment>
<dbReference type="SUPFAM" id="SSF55144">
    <property type="entry name" value="LigT-like"/>
    <property type="match status" value="1"/>
</dbReference>
<dbReference type="RefSeq" id="WP_378020685.1">
    <property type="nucleotide sequence ID" value="NZ_JBHSKG010000004.1"/>
</dbReference>
<dbReference type="Gene3D" id="3.90.1140.10">
    <property type="entry name" value="Cyclic phosphodiesterase"/>
    <property type="match status" value="1"/>
</dbReference>
<keyword evidence="2" id="KW-1185">Reference proteome</keyword>
<protein>
    <submittedName>
        <fullName evidence="1">2'-5' RNA ligase family protein</fullName>
    </submittedName>
</protein>